<dbReference type="STRING" id="84645.A0A498LDT9"/>
<dbReference type="EMBL" id="QBIY01013371">
    <property type="protein sequence ID" value="RXN06400.1"/>
    <property type="molecule type" value="Genomic_DNA"/>
</dbReference>
<comment type="caution">
    <text evidence="2">The sequence shown here is derived from an EMBL/GenBank/DDBJ whole genome shotgun (WGS) entry which is preliminary data.</text>
</comment>
<name>A0A498LDT9_LABRO</name>
<dbReference type="AlphaFoldDB" id="A0A498LDT9"/>
<keyword evidence="3" id="KW-1185">Reference proteome</keyword>
<evidence type="ECO:0000313" key="3">
    <source>
        <dbReference type="Proteomes" id="UP000290572"/>
    </source>
</evidence>
<accession>A0A498LDT9</accession>
<evidence type="ECO:0000256" key="1">
    <source>
        <dbReference type="SAM" id="Coils"/>
    </source>
</evidence>
<dbReference type="Gene3D" id="1.20.58.60">
    <property type="match status" value="1"/>
</dbReference>
<evidence type="ECO:0000313" key="2">
    <source>
        <dbReference type="EMBL" id="RXN06400.1"/>
    </source>
</evidence>
<gene>
    <name evidence="2" type="ORF">ROHU_012361</name>
</gene>
<proteinExistence type="predicted"/>
<protein>
    <submittedName>
        <fullName evidence="2">Dystrophin-like protein</fullName>
    </submittedName>
</protein>
<sequence length="90" mass="10637">MYQINMKALLNYAIQAAQKEHQGDVDDLNKMAEQVFQKAPPEICQKYRAELDNVMVRWRRVSEQLEDNIQKLQDHMAKLQQFQARAETIC</sequence>
<feature type="coiled-coil region" evidence="1">
    <location>
        <begin position="55"/>
        <end position="85"/>
    </location>
</feature>
<dbReference type="SUPFAM" id="SSF46966">
    <property type="entry name" value="Spectrin repeat"/>
    <property type="match status" value="1"/>
</dbReference>
<reference evidence="2 3" key="1">
    <citation type="submission" date="2018-03" db="EMBL/GenBank/DDBJ databases">
        <title>Draft genome sequence of Rohu Carp (Labeo rohita).</title>
        <authorList>
            <person name="Das P."/>
            <person name="Kushwaha B."/>
            <person name="Joshi C.G."/>
            <person name="Kumar D."/>
            <person name="Nagpure N.S."/>
            <person name="Sahoo L."/>
            <person name="Das S.P."/>
            <person name="Bit A."/>
            <person name="Patnaik S."/>
            <person name="Meher P.K."/>
            <person name="Jayasankar P."/>
            <person name="Koringa P.G."/>
            <person name="Patel N.V."/>
            <person name="Hinsu A.T."/>
            <person name="Kumar R."/>
            <person name="Pandey M."/>
            <person name="Agarwal S."/>
            <person name="Srivastava S."/>
            <person name="Singh M."/>
            <person name="Iquebal M.A."/>
            <person name="Jaiswal S."/>
            <person name="Angadi U.B."/>
            <person name="Kumar N."/>
            <person name="Raza M."/>
            <person name="Shah T.M."/>
            <person name="Rai A."/>
            <person name="Jena J.K."/>
        </authorList>
    </citation>
    <scope>NUCLEOTIDE SEQUENCE [LARGE SCALE GENOMIC DNA]</scope>
    <source>
        <strain evidence="2">DASCIFA01</strain>
        <tissue evidence="2">Testis</tissue>
    </source>
</reference>
<dbReference type="Proteomes" id="UP000290572">
    <property type="component" value="Unassembled WGS sequence"/>
</dbReference>
<keyword evidence="1" id="KW-0175">Coiled coil</keyword>
<organism evidence="2 3">
    <name type="scientific">Labeo rohita</name>
    <name type="common">Indian major carp</name>
    <name type="synonym">Cyprinus rohita</name>
    <dbReference type="NCBI Taxonomy" id="84645"/>
    <lineage>
        <taxon>Eukaryota</taxon>
        <taxon>Metazoa</taxon>
        <taxon>Chordata</taxon>
        <taxon>Craniata</taxon>
        <taxon>Vertebrata</taxon>
        <taxon>Euteleostomi</taxon>
        <taxon>Actinopterygii</taxon>
        <taxon>Neopterygii</taxon>
        <taxon>Teleostei</taxon>
        <taxon>Ostariophysi</taxon>
        <taxon>Cypriniformes</taxon>
        <taxon>Cyprinidae</taxon>
        <taxon>Labeoninae</taxon>
        <taxon>Labeonini</taxon>
        <taxon>Labeo</taxon>
    </lineage>
</organism>